<dbReference type="HOGENOM" id="CLU_2713150_0_0_6"/>
<accession>A0A060A0D0</accession>
<dbReference type="Proteomes" id="UP000005522">
    <property type="component" value="Chromosome"/>
</dbReference>
<proteinExistence type="predicted"/>
<protein>
    <submittedName>
        <fullName evidence="1">Uncharacterized protein</fullName>
    </submittedName>
</protein>
<dbReference type="EMBL" id="CP005986">
    <property type="protein sequence ID" value="AIA55696.1"/>
    <property type="molecule type" value="Genomic_DNA"/>
</dbReference>
<sequence length="84" mass="9750">MHWVADSLLEQDVLRDRQFIASVLLDAVETSFRPGELEARKWLHGWLACRLFLLLDISPDAALERLQVKWARIDGSQKKVEVLH</sequence>
<dbReference type="AlphaFoldDB" id="A0A060A0D0"/>
<reference evidence="1 2" key="1">
    <citation type="journal article" date="2009" name="J. Bacteriol.">
        <title>Draft genome sequence of the extremely acidophilic bacterium Acidithiobacillus caldus ATCC 51756 reveals metabolic versatility in the genus Acidithiobacillus.</title>
        <authorList>
            <person name="Valdes J."/>
            <person name="Quatrini R."/>
            <person name="Hallberg K."/>
            <person name="Dopson M."/>
            <person name="Valenzuela P.D."/>
            <person name="Holmes D.S."/>
        </authorList>
    </citation>
    <scope>NUCLEOTIDE SEQUENCE [LARGE SCALE GENOMIC DNA]</scope>
    <source>
        <strain evidence="2">ATCC 51756 / DSM 8584 / KU</strain>
    </source>
</reference>
<evidence type="ECO:0000313" key="1">
    <source>
        <dbReference type="EMBL" id="AIA55696.1"/>
    </source>
</evidence>
<gene>
    <name evidence="1" type="ORF">Acaty_c1837</name>
</gene>
<organism evidence="1 2">
    <name type="scientific">Acidithiobacillus caldus (strain ATCC 51756 / DSM 8584 / KU)</name>
    <dbReference type="NCBI Taxonomy" id="637389"/>
    <lineage>
        <taxon>Bacteria</taxon>
        <taxon>Pseudomonadati</taxon>
        <taxon>Pseudomonadota</taxon>
        <taxon>Acidithiobacillia</taxon>
        <taxon>Acidithiobacillales</taxon>
        <taxon>Acidithiobacillaceae</taxon>
        <taxon>Acidithiobacillus</taxon>
    </lineage>
</organism>
<dbReference type="RefSeq" id="WP_004872906.1">
    <property type="nucleotide sequence ID" value="NZ_CP005986.1"/>
</dbReference>
<name>A0A060A0D0_ACICK</name>
<evidence type="ECO:0000313" key="2">
    <source>
        <dbReference type="Proteomes" id="UP000005522"/>
    </source>
</evidence>
<dbReference type="KEGG" id="acz:Acaty_c1837"/>